<accession>A0A1E5V1L3</accession>
<organism evidence="2 3">
    <name type="scientific">Dichanthelium oligosanthes</name>
    <dbReference type="NCBI Taxonomy" id="888268"/>
    <lineage>
        <taxon>Eukaryota</taxon>
        <taxon>Viridiplantae</taxon>
        <taxon>Streptophyta</taxon>
        <taxon>Embryophyta</taxon>
        <taxon>Tracheophyta</taxon>
        <taxon>Spermatophyta</taxon>
        <taxon>Magnoliopsida</taxon>
        <taxon>Liliopsida</taxon>
        <taxon>Poales</taxon>
        <taxon>Poaceae</taxon>
        <taxon>PACMAD clade</taxon>
        <taxon>Panicoideae</taxon>
        <taxon>Panicodae</taxon>
        <taxon>Paniceae</taxon>
        <taxon>Dichantheliinae</taxon>
        <taxon>Dichanthelium</taxon>
    </lineage>
</organism>
<dbReference type="EMBL" id="LWDX02054928">
    <property type="protein sequence ID" value="OEL18978.1"/>
    <property type="molecule type" value="Genomic_DNA"/>
</dbReference>
<protein>
    <submittedName>
        <fullName evidence="2">Uncharacterized protein</fullName>
    </submittedName>
</protein>
<sequence>LLSDEEQEMEPRRGSVVRRQTVPRDRYSGHRRLKADYFDDPPVYNGNIFRRR</sequence>
<dbReference type="AlphaFoldDB" id="A0A1E5V1L3"/>
<proteinExistence type="predicted"/>
<keyword evidence="3" id="KW-1185">Reference proteome</keyword>
<gene>
    <name evidence="2" type="ORF">BAE44_0020002</name>
</gene>
<reference evidence="2 3" key="1">
    <citation type="submission" date="2016-09" db="EMBL/GenBank/DDBJ databases">
        <title>The draft genome of Dichanthelium oligosanthes: A C3 panicoid grass species.</title>
        <authorList>
            <person name="Studer A.J."/>
            <person name="Schnable J.C."/>
            <person name="Brutnell T.P."/>
        </authorList>
    </citation>
    <scope>NUCLEOTIDE SEQUENCE [LARGE SCALE GENOMIC DNA]</scope>
    <source>
        <strain evidence="3">cv. Kellogg 1175</strain>
        <tissue evidence="2">Leaf</tissue>
    </source>
</reference>
<feature type="non-terminal residue" evidence="2">
    <location>
        <position position="1"/>
    </location>
</feature>
<evidence type="ECO:0000256" key="1">
    <source>
        <dbReference type="SAM" id="MobiDB-lite"/>
    </source>
</evidence>
<evidence type="ECO:0000313" key="2">
    <source>
        <dbReference type="EMBL" id="OEL18978.1"/>
    </source>
</evidence>
<name>A0A1E5V1L3_9POAL</name>
<comment type="caution">
    <text evidence="2">The sequence shown here is derived from an EMBL/GenBank/DDBJ whole genome shotgun (WGS) entry which is preliminary data.</text>
</comment>
<dbReference type="Proteomes" id="UP000095767">
    <property type="component" value="Unassembled WGS sequence"/>
</dbReference>
<feature type="region of interest" description="Disordered" evidence="1">
    <location>
        <begin position="1"/>
        <end position="22"/>
    </location>
</feature>
<evidence type="ECO:0000313" key="3">
    <source>
        <dbReference type="Proteomes" id="UP000095767"/>
    </source>
</evidence>